<name>A0ABD1U2J6_9LAMI</name>
<evidence type="ECO:0000313" key="1">
    <source>
        <dbReference type="EMBL" id="KAL2519225.1"/>
    </source>
</evidence>
<sequence length="116" mass="12449">MSLILGLHHNNIASALVSAYNCKSFPSIVVATESENGSGSAKRQSARRSFLGLASHSTQSAPLYSVLRSYGHGSRRPRFSAVVSTQSTVCQQQRIIGSSEQTTVVRSHVVWTLDSG</sequence>
<organism evidence="1 2">
    <name type="scientific">Abeliophyllum distichum</name>
    <dbReference type="NCBI Taxonomy" id="126358"/>
    <lineage>
        <taxon>Eukaryota</taxon>
        <taxon>Viridiplantae</taxon>
        <taxon>Streptophyta</taxon>
        <taxon>Embryophyta</taxon>
        <taxon>Tracheophyta</taxon>
        <taxon>Spermatophyta</taxon>
        <taxon>Magnoliopsida</taxon>
        <taxon>eudicotyledons</taxon>
        <taxon>Gunneridae</taxon>
        <taxon>Pentapetalae</taxon>
        <taxon>asterids</taxon>
        <taxon>lamiids</taxon>
        <taxon>Lamiales</taxon>
        <taxon>Oleaceae</taxon>
        <taxon>Forsythieae</taxon>
        <taxon>Abeliophyllum</taxon>
    </lineage>
</organism>
<reference evidence="2" key="1">
    <citation type="submission" date="2024-07" db="EMBL/GenBank/DDBJ databases">
        <title>Two chromosome-level genome assemblies of Korean endemic species Abeliophyllum distichum and Forsythia ovata (Oleaceae).</title>
        <authorList>
            <person name="Jang H."/>
        </authorList>
    </citation>
    <scope>NUCLEOTIDE SEQUENCE [LARGE SCALE GENOMIC DNA]</scope>
</reference>
<accession>A0ABD1U2J6</accession>
<dbReference type="EMBL" id="JBFOLK010000004">
    <property type="protein sequence ID" value="KAL2519225.1"/>
    <property type="molecule type" value="Genomic_DNA"/>
</dbReference>
<dbReference type="AlphaFoldDB" id="A0ABD1U2J6"/>
<dbReference type="Proteomes" id="UP001604336">
    <property type="component" value="Unassembled WGS sequence"/>
</dbReference>
<comment type="caution">
    <text evidence="1">The sequence shown here is derived from an EMBL/GenBank/DDBJ whole genome shotgun (WGS) entry which is preliminary data.</text>
</comment>
<protein>
    <submittedName>
        <fullName evidence="1">Uncharacterized protein</fullName>
    </submittedName>
</protein>
<evidence type="ECO:0000313" key="2">
    <source>
        <dbReference type="Proteomes" id="UP001604336"/>
    </source>
</evidence>
<gene>
    <name evidence="1" type="ORF">Adt_15472</name>
</gene>
<proteinExistence type="predicted"/>
<keyword evidence="2" id="KW-1185">Reference proteome</keyword>